<dbReference type="Proteomes" id="UP000240883">
    <property type="component" value="Unassembled WGS sequence"/>
</dbReference>
<feature type="chain" id="PRO_5015411504" evidence="5">
    <location>
        <begin position="23"/>
        <end position="405"/>
    </location>
</feature>
<evidence type="ECO:0000256" key="1">
    <source>
        <dbReference type="ARBA" id="ARBA00005641"/>
    </source>
</evidence>
<accession>A0A2T2NFF7</accession>
<evidence type="ECO:0000256" key="4">
    <source>
        <dbReference type="RuleBase" id="RU361153"/>
    </source>
</evidence>
<protein>
    <submittedName>
        <fullName evidence="7">Glycosyl hydrolase family 5 protein/cellulase</fullName>
    </submittedName>
</protein>
<dbReference type="SUPFAM" id="SSF51445">
    <property type="entry name" value="(Trans)glycosidases"/>
    <property type="match status" value="1"/>
</dbReference>
<proteinExistence type="inferred from homology"/>
<reference evidence="7 8" key="1">
    <citation type="journal article" date="2018" name="Front. Microbiol.">
        <title>Genome-Wide Analysis of Corynespora cassiicola Leaf Fall Disease Putative Effectors.</title>
        <authorList>
            <person name="Lopez D."/>
            <person name="Ribeiro S."/>
            <person name="Label P."/>
            <person name="Fumanal B."/>
            <person name="Venisse J.S."/>
            <person name="Kohler A."/>
            <person name="de Oliveira R.R."/>
            <person name="Labutti K."/>
            <person name="Lipzen A."/>
            <person name="Lail K."/>
            <person name="Bauer D."/>
            <person name="Ohm R.A."/>
            <person name="Barry K.W."/>
            <person name="Spatafora J."/>
            <person name="Grigoriev I.V."/>
            <person name="Martin F.M."/>
            <person name="Pujade-Renaud V."/>
        </authorList>
    </citation>
    <scope>NUCLEOTIDE SEQUENCE [LARGE SCALE GENOMIC DNA]</scope>
    <source>
        <strain evidence="7 8">Philippines</strain>
    </source>
</reference>
<dbReference type="InterPro" id="IPR017853">
    <property type="entry name" value="GH"/>
</dbReference>
<dbReference type="GO" id="GO:0004553">
    <property type="term" value="F:hydrolase activity, hydrolyzing O-glycosyl compounds"/>
    <property type="evidence" value="ECO:0007669"/>
    <property type="project" value="InterPro"/>
</dbReference>
<dbReference type="InterPro" id="IPR001547">
    <property type="entry name" value="Glyco_hydro_5"/>
</dbReference>
<gene>
    <name evidence="7" type="ORF">BS50DRAFT_612093</name>
</gene>
<dbReference type="EMBL" id="KZ678139">
    <property type="protein sequence ID" value="PSN63778.1"/>
    <property type="molecule type" value="Genomic_DNA"/>
</dbReference>
<evidence type="ECO:0000313" key="7">
    <source>
        <dbReference type="EMBL" id="PSN63778.1"/>
    </source>
</evidence>
<dbReference type="PANTHER" id="PTHR31263">
    <property type="entry name" value="CELLULASE FAMILY PROTEIN (AFU_ORTHOLOGUE AFUA_5G14560)"/>
    <property type="match status" value="1"/>
</dbReference>
<evidence type="ECO:0000256" key="5">
    <source>
        <dbReference type="SAM" id="SignalP"/>
    </source>
</evidence>
<keyword evidence="5" id="KW-0732">Signal</keyword>
<organism evidence="7 8">
    <name type="scientific">Corynespora cassiicola Philippines</name>
    <dbReference type="NCBI Taxonomy" id="1448308"/>
    <lineage>
        <taxon>Eukaryota</taxon>
        <taxon>Fungi</taxon>
        <taxon>Dikarya</taxon>
        <taxon>Ascomycota</taxon>
        <taxon>Pezizomycotina</taxon>
        <taxon>Dothideomycetes</taxon>
        <taxon>Pleosporomycetidae</taxon>
        <taxon>Pleosporales</taxon>
        <taxon>Corynesporascaceae</taxon>
        <taxon>Corynespora</taxon>
    </lineage>
</organism>
<dbReference type="AlphaFoldDB" id="A0A2T2NFF7"/>
<keyword evidence="3 4" id="KW-0326">Glycosidase</keyword>
<dbReference type="OrthoDB" id="442731at2759"/>
<feature type="domain" description="Glycoside hydrolase family 5" evidence="6">
    <location>
        <begin position="63"/>
        <end position="359"/>
    </location>
</feature>
<sequence length="405" mass="44702">MWAQKCASIALLSLSLAASASATVLHTSSRWILNEQNERVKLRCANWAGHMEVNIPEGLQHQSASYIAEWVASNGFNCVRLTYSIDLALSPDYTVADSFSRAADPAGVSAETMQGLYDSAVEKNPWLASSTTLGAFARVIEELEKVGVLVVLDNHNSRAGWCCSMSDGNGWWDEASGYDPTNSQYFNTQNWLDGLAAMARFSASHPNVVGMALRNELRATGSQDGNNHADWYNFVAQGSSAVHDANQDLLIVVGGVSYATDMSFIGANPFDRSPYPNKVVWEFHNYEWSLSGSTCEARQAYMGNGAGYLLTQGQPYTGPLWLSEFGWALSNPTPAEDTYVRCLIDYLEGNDAEWAYWAIMGSYYVRDQQANYDESFGLLDREWNDWRNSTTPRLLAGIFAVTQGP</sequence>
<evidence type="ECO:0000313" key="8">
    <source>
        <dbReference type="Proteomes" id="UP000240883"/>
    </source>
</evidence>
<evidence type="ECO:0000256" key="2">
    <source>
        <dbReference type="ARBA" id="ARBA00022801"/>
    </source>
</evidence>
<feature type="signal peptide" evidence="5">
    <location>
        <begin position="1"/>
        <end position="22"/>
    </location>
</feature>
<keyword evidence="2 4" id="KW-0378">Hydrolase</keyword>
<dbReference type="GO" id="GO:0000272">
    <property type="term" value="P:polysaccharide catabolic process"/>
    <property type="evidence" value="ECO:0007669"/>
    <property type="project" value="InterPro"/>
</dbReference>
<dbReference type="Pfam" id="PF00150">
    <property type="entry name" value="Cellulase"/>
    <property type="match status" value="1"/>
</dbReference>
<dbReference type="Gene3D" id="3.20.20.80">
    <property type="entry name" value="Glycosidases"/>
    <property type="match status" value="1"/>
</dbReference>
<dbReference type="STRING" id="1448308.A0A2T2NFF7"/>
<dbReference type="PANTHER" id="PTHR31263:SF0">
    <property type="entry name" value="CELLULASE FAMILY PROTEIN (AFU_ORTHOLOGUE AFUA_5G14560)"/>
    <property type="match status" value="1"/>
</dbReference>
<keyword evidence="8" id="KW-1185">Reference proteome</keyword>
<name>A0A2T2NFF7_CORCC</name>
<evidence type="ECO:0000259" key="6">
    <source>
        <dbReference type="Pfam" id="PF00150"/>
    </source>
</evidence>
<comment type="similarity">
    <text evidence="1 4">Belongs to the glycosyl hydrolase 5 (cellulase A) family.</text>
</comment>
<evidence type="ECO:0000256" key="3">
    <source>
        <dbReference type="ARBA" id="ARBA00023295"/>
    </source>
</evidence>